<feature type="domain" description="RNA polymerase sigma-70 region 2" evidence="7">
    <location>
        <begin position="43"/>
        <end position="107"/>
    </location>
</feature>
<dbReference type="PROSITE" id="PS01063">
    <property type="entry name" value="SIGMA70_ECF"/>
    <property type="match status" value="1"/>
</dbReference>
<dbReference type="InterPro" id="IPR013325">
    <property type="entry name" value="RNA_pol_sigma_r2"/>
</dbReference>
<keyword evidence="10" id="KW-1185">Reference proteome</keyword>
<dbReference type="SUPFAM" id="SSF88946">
    <property type="entry name" value="Sigma2 domain of RNA polymerase sigma factors"/>
    <property type="match status" value="1"/>
</dbReference>
<dbReference type="InterPro" id="IPR036388">
    <property type="entry name" value="WH-like_DNA-bd_sf"/>
</dbReference>
<dbReference type="Pfam" id="PF08281">
    <property type="entry name" value="Sigma70_r4_2"/>
    <property type="match status" value="1"/>
</dbReference>
<dbReference type="EMBL" id="JBHSQV010000025">
    <property type="protein sequence ID" value="MFC5985390.1"/>
    <property type="molecule type" value="Genomic_DNA"/>
</dbReference>
<accession>A0ABW1IK23</accession>
<organism evidence="9 10">
    <name type="scientific">Marinicrinis lubricantis</name>
    <dbReference type="NCBI Taxonomy" id="2086470"/>
    <lineage>
        <taxon>Bacteria</taxon>
        <taxon>Bacillati</taxon>
        <taxon>Bacillota</taxon>
        <taxon>Bacilli</taxon>
        <taxon>Bacillales</taxon>
        <taxon>Paenibacillaceae</taxon>
    </lineage>
</organism>
<dbReference type="Proteomes" id="UP001596250">
    <property type="component" value="Unassembled WGS sequence"/>
</dbReference>
<evidence type="ECO:0000256" key="4">
    <source>
        <dbReference type="ARBA" id="ARBA00023125"/>
    </source>
</evidence>
<dbReference type="PANTHER" id="PTHR43133:SF51">
    <property type="entry name" value="RNA POLYMERASE SIGMA FACTOR"/>
    <property type="match status" value="1"/>
</dbReference>
<dbReference type="NCBIfam" id="TIGR02937">
    <property type="entry name" value="sigma70-ECF"/>
    <property type="match status" value="1"/>
</dbReference>
<evidence type="ECO:0000256" key="5">
    <source>
        <dbReference type="ARBA" id="ARBA00023163"/>
    </source>
</evidence>
<dbReference type="Gene3D" id="1.10.1740.10">
    <property type="match status" value="1"/>
</dbReference>
<dbReference type="InterPro" id="IPR039425">
    <property type="entry name" value="RNA_pol_sigma-70-like"/>
</dbReference>
<dbReference type="SUPFAM" id="SSF88659">
    <property type="entry name" value="Sigma3 and sigma4 domains of RNA polymerase sigma factors"/>
    <property type="match status" value="1"/>
</dbReference>
<dbReference type="PANTHER" id="PTHR43133">
    <property type="entry name" value="RNA POLYMERASE ECF-TYPE SIGMA FACTO"/>
    <property type="match status" value="1"/>
</dbReference>
<dbReference type="InterPro" id="IPR000838">
    <property type="entry name" value="RNA_pol_sigma70_ECF_CS"/>
</dbReference>
<comment type="similarity">
    <text evidence="1 6">Belongs to the sigma-70 factor family. ECF subfamily.</text>
</comment>
<comment type="caution">
    <text evidence="9">The sequence shown here is derived from an EMBL/GenBank/DDBJ whole genome shotgun (WGS) entry which is preliminary data.</text>
</comment>
<dbReference type="InterPro" id="IPR007627">
    <property type="entry name" value="RNA_pol_sigma70_r2"/>
</dbReference>
<keyword evidence="3 6" id="KW-0731">Sigma factor</keyword>
<keyword evidence="2 6" id="KW-0805">Transcription regulation</keyword>
<dbReference type="Pfam" id="PF04542">
    <property type="entry name" value="Sigma70_r2"/>
    <property type="match status" value="1"/>
</dbReference>
<evidence type="ECO:0000256" key="2">
    <source>
        <dbReference type="ARBA" id="ARBA00023015"/>
    </source>
</evidence>
<dbReference type="InterPro" id="IPR013249">
    <property type="entry name" value="RNA_pol_sigma70_r4_t2"/>
</dbReference>
<keyword evidence="4 6" id="KW-0238">DNA-binding</keyword>
<reference evidence="10" key="1">
    <citation type="journal article" date="2019" name="Int. J. Syst. Evol. Microbiol.">
        <title>The Global Catalogue of Microorganisms (GCM) 10K type strain sequencing project: providing services to taxonomists for standard genome sequencing and annotation.</title>
        <authorList>
            <consortium name="The Broad Institute Genomics Platform"/>
            <consortium name="The Broad Institute Genome Sequencing Center for Infectious Disease"/>
            <person name="Wu L."/>
            <person name="Ma J."/>
        </authorList>
    </citation>
    <scope>NUCLEOTIDE SEQUENCE [LARGE SCALE GENOMIC DNA]</scope>
    <source>
        <strain evidence="10">CCM 8749</strain>
    </source>
</reference>
<gene>
    <name evidence="9" type="ORF">ACFPXP_02915</name>
</gene>
<evidence type="ECO:0000259" key="7">
    <source>
        <dbReference type="Pfam" id="PF04542"/>
    </source>
</evidence>
<name>A0ABW1IK23_9BACL</name>
<evidence type="ECO:0000313" key="10">
    <source>
        <dbReference type="Proteomes" id="UP001596250"/>
    </source>
</evidence>
<sequence>MEKTSWGGFSQLHEEAMEPLEALPEERLTEMARTGDTRAFGELVRRGRSQMYKWARSLIQDHHQAEDVVQEALVQAFLHVGQLMENSRFKPWLAKIIRNQAYMKLRRGGPFAKEQPFSSLQQAEHTGNMPEGDWHDIDRVLFHLCRHREAEIQQSRDPQASLLRKEMVEGIRQLYGCLSRREKDIFEAHFFNHVTPNELAAVLDTSIANVYNSISRARAKLQRERLRMHISMYVKQRRDTGKPKSKLLVPPKLYCPKGS</sequence>
<protein>
    <recommendedName>
        <fullName evidence="6">RNA polymerase sigma factor</fullName>
    </recommendedName>
</protein>
<dbReference type="InterPro" id="IPR013324">
    <property type="entry name" value="RNA_pol_sigma_r3/r4-like"/>
</dbReference>
<dbReference type="InterPro" id="IPR014284">
    <property type="entry name" value="RNA_pol_sigma-70_dom"/>
</dbReference>
<proteinExistence type="inferred from homology"/>
<dbReference type="RefSeq" id="WP_379892179.1">
    <property type="nucleotide sequence ID" value="NZ_CBCSCT010000028.1"/>
</dbReference>
<keyword evidence="5 6" id="KW-0804">Transcription</keyword>
<dbReference type="Gene3D" id="1.10.10.10">
    <property type="entry name" value="Winged helix-like DNA-binding domain superfamily/Winged helix DNA-binding domain"/>
    <property type="match status" value="1"/>
</dbReference>
<evidence type="ECO:0000256" key="6">
    <source>
        <dbReference type="RuleBase" id="RU000716"/>
    </source>
</evidence>
<evidence type="ECO:0000313" key="9">
    <source>
        <dbReference type="EMBL" id="MFC5985390.1"/>
    </source>
</evidence>
<evidence type="ECO:0000256" key="3">
    <source>
        <dbReference type="ARBA" id="ARBA00023082"/>
    </source>
</evidence>
<feature type="domain" description="RNA polymerase sigma factor 70 region 4 type 2" evidence="8">
    <location>
        <begin position="172"/>
        <end position="221"/>
    </location>
</feature>
<evidence type="ECO:0000259" key="8">
    <source>
        <dbReference type="Pfam" id="PF08281"/>
    </source>
</evidence>
<evidence type="ECO:0000256" key="1">
    <source>
        <dbReference type="ARBA" id="ARBA00010641"/>
    </source>
</evidence>